<evidence type="ECO:0000256" key="8">
    <source>
        <dbReference type="ARBA" id="ARBA00023163"/>
    </source>
</evidence>
<dbReference type="Pfam" id="PF08271">
    <property type="entry name" value="Zn_Ribbon_TF"/>
    <property type="match status" value="1"/>
</dbReference>
<dbReference type="GO" id="GO:0000995">
    <property type="term" value="F:RNA polymerase III general transcription initiation factor activity"/>
    <property type="evidence" value="ECO:0007669"/>
    <property type="project" value="TreeGrafter"/>
</dbReference>
<dbReference type="GO" id="GO:0005634">
    <property type="term" value="C:nucleus"/>
    <property type="evidence" value="ECO:0007669"/>
    <property type="project" value="UniProtKB-SubCell"/>
</dbReference>
<dbReference type="GO" id="GO:0000126">
    <property type="term" value="C:transcription factor TFIIIB complex"/>
    <property type="evidence" value="ECO:0007669"/>
    <property type="project" value="TreeGrafter"/>
</dbReference>
<dbReference type="WBParaSite" id="sdigi.contig383.g7919.t1">
    <property type="protein sequence ID" value="sdigi.contig383.g7919.t1"/>
    <property type="gene ID" value="sdigi.contig383.g7919"/>
</dbReference>
<dbReference type="PANTHER" id="PTHR11618">
    <property type="entry name" value="TRANSCRIPTION INITIATION FACTOR IIB-RELATED"/>
    <property type="match status" value="1"/>
</dbReference>
<dbReference type="SUPFAM" id="SSF57783">
    <property type="entry name" value="Zinc beta-ribbon"/>
    <property type="match status" value="1"/>
</dbReference>
<feature type="compositionally biased region" description="Polar residues" evidence="12">
    <location>
        <begin position="782"/>
        <end position="792"/>
    </location>
</feature>
<keyword evidence="7" id="KW-0010">Activator</keyword>
<dbReference type="FunFam" id="1.10.472.10:FF:000002">
    <property type="entry name" value="Transcription factor IIIB 90 kDa subunit"/>
    <property type="match status" value="1"/>
</dbReference>
<evidence type="ECO:0000256" key="3">
    <source>
        <dbReference type="ARBA" id="ARBA00022723"/>
    </source>
</evidence>
<feature type="region of interest" description="Disordered" evidence="12">
    <location>
        <begin position="477"/>
        <end position="507"/>
    </location>
</feature>
<dbReference type="Proteomes" id="UP000887581">
    <property type="component" value="Unplaced"/>
</dbReference>
<evidence type="ECO:0000259" key="13">
    <source>
        <dbReference type="PROSITE" id="PS51134"/>
    </source>
</evidence>
<dbReference type="SMART" id="SM00385">
    <property type="entry name" value="CYCLIN"/>
    <property type="match status" value="2"/>
</dbReference>
<evidence type="ECO:0000256" key="6">
    <source>
        <dbReference type="ARBA" id="ARBA00023015"/>
    </source>
</evidence>
<protein>
    <recommendedName>
        <fullName evidence="10">B-related factor 1</fullName>
    </recommendedName>
</protein>
<accession>A0A915PZ37</accession>
<evidence type="ECO:0000256" key="5">
    <source>
        <dbReference type="ARBA" id="ARBA00022833"/>
    </source>
</evidence>
<evidence type="ECO:0000256" key="4">
    <source>
        <dbReference type="ARBA" id="ARBA00022771"/>
    </source>
</evidence>
<dbReference type="Pfam" id="PF07741">
    <property type="entry name" value="BRF1"/>
    <property type="match status" value="1"/>
</dbReference>
<dbReference type="InterPro" id="IPR013137">
    <property type="entry name" value="Znf_TFIIB"/>
</dbReference>
<feature type="compositionally biased region" description="Basic and acidic residues" evidence="12">
    <location>
        <begin position="477"/>
        <end position="495"/>
    </location>
</feature>
<reference evidence="15" key="1">
    <citation type="submission" date="2022-11" db="UniProtKB">
        <authorList>
            <consortium name="WormBaseParasite"/>
        </authorList>
    </citation>
    <scope>IDENTIFICATION</scope>
</reference>
<keyword evidence="8" id="KW-0804">Transcription</keyword>
<keyword evidence="5" id="KW-0862">Zinc</keyword>
<dbReference type="AlphaFoldDB" id="A0A915PZ37"/>
<dbReference type="CDD" id="cd20553">
    <property type="entry name" value="CYCLIN_TFIIIB90_rpt1"/>
    <property type="match status" value="1"/>
</dbReference>
<dbReference type="CDD" id="cd20554">
    <property type="entry name" value="CYCLIN_TFIIIB90_rpt2"/>
    <property type="match status" value="1"/>
</dbReference>
<feature type="compositionally biased region" description="Basic and acidic residues" evidence="12">
    <location>
        <begin position="802"/>
        <end position="811"/>
    </location>
</feature>
<keyword evidence="9" id="KW-0539">Nucleus</keyword>
<keyword evidence="14" id="KW-1185">Reference proteome</keyword>
<dbReference type="Gene3D" id="1.10.472.10">
    <property type="entry name" value="Cyclin-like"/>
    <property type="match status" value="2"/>
</dbReference>
<name>A0A915PZ37_9BILA</name>
<feature type="region of interest" description="Disordered" evidence="12">
    <location>
        <begin position="778"/>
        <end position="857"/>
    </location>
</feature>
<evidence type="ECO:0000256" key="9">
    <source>
        <dbReference type="ARBA" id="ARBA00023242"/>
    </source>
</evidence>
<sequence length="895" mass="100342">MAYCEGGELWLHVDCRMSRKCPNCGSSEIDDDSARGDSTCMGCGTVLEESTIVSDVAFQENSGGGHSLVGQFISKERGQPTNLSGVPGLAHQESREITYYKGKKLIEEIASQLRINQHCVNTAFNFFKMCVSRNFTRGRVRSHVVAACLYMTCRLENTAHLLLDFSDITQVNVFDLGRTLNFLTRSLKINLPTTDPCMYILRFAVSLDFGSKQKEVVSLATRLVQRMKRDWIATGRRPTGLCGAALLLAARSYNFNRTVADVVRVVHISEAVVKKRLDEFGQTPSSTLTIDEFTSVDLEHCEDPPAFRESRRKAREIQLQKEEEALKEIELQIPPVEAEVERALEKRRKERFKRTQYARMISGSLGSESDELTLADAMVRNEIVDLVFSAAKSATPLSDAGISSTYAPSLVSLGITPVKNEVEPAAEIEREQANNNGELDLEGIDDDEIDTYILTREEVDLKTRFWMKINGEHLKEMERRRREREEEEREKDSPGRKRRRTNGIRKKEPIVAATAQEAMEKVIHEKKLSNKINYDILKEIEDADEAAIKSELDCSTCDAKEESPTDNRKLFNDNRNLSLTIGKALKARKRFRPNVNLSTKRVVEETISVITAADGAEKNTSERERGSDRDLSITDEEVPLVVDETKINERKCSSAKELASSSCSTGSSAAIIINTSMPSSTMVELSNLRVSQPNGLESFQAETSDLTMESLRKVGRFTRKRKPLKSIVEEIRKPADTVRSKSTTVAEVESKDLSEKPQMIGTRYAKMSPNLKYIQKCDKSIDQSSEQPSSADVQDEANISCESKDEEKQKTEIPSSSGSSEMETINSKNVVNQSVEQDNSEIHSAKTENARPSIIKKTRSRYLKTKPNLLTSAETKVSKELKLYLTPEILILSCT</sequence>
<evidence type="ECO:0000256" key="2">
    <source>
        <dbReference type="ARBA" id="ARBA00010857"/>
    </source>
</evidence>
<evidence type="ECO:0000256" key="1">
    <source>
        <dbReference type="ARBA" id="ARBA00004123"/>
    </source>
</evidence>
<evidence type="ECO:0000256" key="12">
    <source>
        <dbReference type="SAM" id="MobiDB-lite"/>
    </source>
</evidence>
<dbReference type="InterPro" id="IPR013150">
    <property type="entry name" value="TFIIB_cyclin"/>
</dbReference>
<dbReference type="FunFam" id="1.10.472.10:FF:000121">
    <property type="entry name" value="Transcription factor IIIB"/>
    <property type="match status" value="1"/>
</dbReference>
<dbReference type="Pfam" id="PF00382">
    <property type="entry name" value="TFIIB"/>
    <property type="match status" value="2"/>
</dbReference>
<dbReference type="InterPro" id="IPR000812">
    <property type="entry name" value="TFIIB"/>
</dbReference>
<dbReference type="GO" id="GO:0008270">
    <property type="term" value="F:zinc ion binding"/>
    <property type="evidence" value="ECO:0007669"/>
    <property type="project" value="UniProtKB-KW"/>
</dbReference>
<dbReference type="SUPFAM" id="SSF47954">
    <property type="entry name" value="Cyclin-like"/>
    <property type="match status" value="2"/>
</dbReference>
<comment type="similarity">
    <text evidence="2">Belongs to the TFIIB family.</text>
</comment>
<dbReference type="GO" id="GO:0097550">
    <property type="term" value="C:transcription preinitiation complex"/>
    <property type="evidence" value="ECO:0007669"/>
    <property type="project" value="TreeGrafter"/>
</dbReference>
<evidence type="ECO:0000313" key="15">
    <source>
        <dbReference type="WBParaSite" id="sdigi.contig383.g7919.t1"/>
    </source>
</evidence>
<dbReference type="PROSITE" id="PS51134">
    <property type="entry name" value="ZF_TFIIB"/>
    <property type="match status" value="1"/>
</dbReference>
<feature type="compositionally biased region" description="Basic and acidic residues" evidence="12">
    <location>
        <begin position="840"/>
        <end position="849"/>
    </location>
</feature>
<dbReference type="Gene3D" id="2.20.25.10">
    <property type="match status" value="1"/>
</dbReference>
<dbReference type="GO" id="GO:0017025">
    <property type="term" value="F:TBP-class protein binding"/>
    <property type="evidence" value="ECO:0007669"/>
    <property type="project" value="InterPro"/>
</dbReference>
<keyword evidence="3" id="KW-0479">Metal-binding</keyword>
<dbReference type="InterPro" id="IPR013763">
    <property type="entry name" value="Cyclin-like_dom"/>
</dbReference>
<dbReference type="GO" id="GO:0070897">
    <property type="term" value="P:transcription preinitiation complex assembly"/>
    <property type="evidence" value="ECO:0007669"/>
    <property type="project" value="InterPro"/>
</dbReference>
<proteinExistence type="inferred from homology"/>
<dbReference type="Gene3D" id="1.20.5.650">
    <property type="entry name" value="Single helix bin"/>
    <property type="match status" value="1"/>
</dbReference>
<evidence type="ECO:0000256" key="10">
    <source>
        <dbReference type="ARBA" id="ARBA00031009"/>
    </source>
</evidence>
<dbReference type="GO" id="GO:0001006">
    <property type="term" value="F:RNA polymerase III type 3 promoter sequence-specific DNA binding"/>
    <property type="evidence" value="ECO:0007669"/>
    <property type="project" value="TreeGrafter"/>
</dbReference>
<organism evidence="14 15">
    <name type="scientific">Setaria digitata</name>
    <dbReference type="NCBI Taxonomy" id="48799"/>
    <lineage>
        <taxon>Eukaryota</taxon>
        <taxon>Metazoa</taxon>
        <taxon>Ecdysozoa</taxon>
        <taxon>Nematoda</taxon>
        <taxon>Chromadorea</taxon>
        <taxon>Rhabditida</taxon>
        <taxon>Spirurina</taxon>
        <taxon>Spiruromorpha</taxon>
        <taxon>Filarioidea</taxon>
        <taxon>Setariidae</taxon>
        <taxon>Setaria</taxon>
    </lineage>
</organism>
<feature type="domain" description="TFIIB-type" evidence="13">
    <location>
        <begin position="17"/>
        <end position="48"/>
    </location>
</feature>
<feature type="compositionally biased region" description="Polar residues" evidence="12">
    <location>
        <begin position="812"/>
        <end position="837"/>
    </location>
</feature>
<keyword evidence="4 11" id="KW-0863">Zinc-finger</keyword>
<dbReference type="InterPro" id="IPR011665">
    <property type="entry name" value="BRF1_TBP-bd_dom"/>
</dbReference>
<keyword evidence="6" id="KW-0805">Transcription regulation</keyword>
<evidence type="ECO:0000313" key="14">
    <source>
        <dbReference type="Proteomes" id="UP000887581"/>
    </source>
</evidence>
<evidence type="ECO:0000256" key="11">
    <source>
        <dbReference type="PROSITE-ProRule" id="PRU00469"/>
    </source>
</evidence>
<comment type="subcellular location">
    <subcellularLocation>
        <location evidence="1">Nucleus</location>
    </subcellularLocation>
</comment>
<dbReference type="PRINTS" id="PR00685">
    <property type="entry name" value="TIFACTORIIB"/>
</dbReference>
<dbReference type="PANTHER" id="PTHR11618:SF4">
    <property type="entry name" value="TRANSCRIPTION FACTOR IIIB 90 KDA SUBUNIT"/>
    <property type="match status" value="1"/>
</dbReference>
<evidence type="ECO:0000256" key="7">
    <source>
        <dbReference type="ARBA" id="ARBA00023159"/>
    </source>
</evidence>
<dbReference type="InterPro" id="IPR036915">
    <property type="entry name" value="Cyclin-like_sf"/>
</dbReference>